<gene>
    <name evidence="2" type="ORF">A2756_03565</name>
</gene>
<proteinExistence type="predicted"/>
<name>A0A1G2G4C1_9BACT</name>
<feature type="transmembrane region" description="Helical" evidence="1">
    <location>
        <begin position="66"/>
        <end position="86"/>
    </location>
</feature>
<organism evidence="2 3">
    <name type="scientific">Candidatus Ryanbacteria bacterium RIFCSPHIGHO2_01_FULL_48_27</name>
    <dbReference type="NCBI Taxonomy" id="1802115"/>
    <lineage>
        <taxon>Bacteria</taxon>
        <taxon>Candidatus Ryaniibacteriota</taxon>
    </lineage>
</organism>
<feature type="transmembrane region" description="Helical" evidence="1">
    <location>
        <begin position="181"/>
        <end position="200"/>
    </location>
</feature>
<keyword evidence="1" id="KW-0812">Transmembrane</keyword>
<evidence type="ECO:0000313" key="3">
    <source>
        <dbReference type="Proteomes" id="UP000177785"/>
    </source>
</evidence>
<feature type="transmembrane region" description="Helical" evidence="1">
    <location>
        <begin position="12"/>
        <end position="29"/>
    </location>
</feature>
<accession>A0A1G2G4C1</accession>
<sequence>MAESSEEQITAFLQTFLDFVYAAVFAFIVQQTYEKVIFAARPEVALILPSLPAIGTLTYEQKLTRLLLAGGIFYFLMGDYLQARLLISRNPFKSYQRFFTSLIIALLDFGAASEVIRANIIFLWYVVFILLLGSLWARSALLEYPDSLDTRELWVIRTFQPITAVGTILSVGAWTYFVGNIISLGGALFLVALGWLYELAYDVFAQSRPGIKGGPGTPFLRRARISRIRRFLGFL</sequence>
<reference evidence="2 3" key="1">
    <citation type="journal article" date="2016" name="Nat. Commun.">
        <title>Thousands of microbial genomes shed light on interconnected biogeochemical processes in an aquifer system.</title>
        <authorList>
            <person name="Anantharaman K."/>
            <person name="Brown C.T."/>
            <person name="Hug L.A."/>
            <person name="Sharon I."/>
            <person name="Castelle C.J."/>
            <person name="Probst A.J."/>
            <person name="Thomas B.C."/>
            <person name="Singh A."/>
            <person name="Wilkins M.J."/>
            <person name="Karaoz U."/>
            <person name="Brodie E.L."/>
            <person name="Williams K.H."/>
            <person name="Hubbard S.S."/>
            <person name="Banfield J.F."/>
        </authorList>
    </citation>
    <scope>NUCLEOTIDE SEQUENCE [LARGE SCALE GENOMIC DNA]</scope>
</reference>
<protein>
    <submittedName>
        <fullName evidence="2">Uncharacterized protein</fullName>
    </submittedName>
</protein>
<dbReference type="EMBL" id="MHNL01000011">
    <property type="protein sequence ID" value="OGZ44922.1"/>
    <property type="molecule type" value="Genomic_DNA"/>
</dbReference>
<evidence type="ECO:0000313" key="2">
    <source>
        <dbReference type="EMBL" id="OGZ44922.1"/>
    </source>
</evidence>
<evidence type="ECO:0000256" key="1">
    <source>
        <dbReference type="SAM" id="Phobius"/>
    </source>
</evidence>
<feature type="transmembrane region" description="Helical" evidence="1">
    <location>
        <begin position="98"/>
        <end position="116"/>
    </location>
</feature>
<keyword evidence="1" id="KW-0472">Membrane</keyword>
<comment type="caution">
    <text evidence="2">The sequence shown here is derived from an EMBL/GenBank/DDBJ whole genome shotgun (WGS) entry which is preliminary data.</text>
</comment>
<keyword evidence="1" id="KW-1133">Transmembrane helix</keyword>
<feature type="transmembrane region" description="Helical" evidence="1">
    <location>
        <begin position="122"/>
        <end position="142"/>
    </location>
</feature>
<dbReference type="AlphaFoldDB" id="A0A1G2G4C1"/>
<dbReference type="Proteomes" id="UP000177785">
    <property type="component" value="Unassembled WGS sequence"/>
</dbReference>